<dbReference type="SFLD" id="SFLDG01129">
    <property type="entry name" value="C1.5:_HAD__Beta-PGM__Phosphata"/>
    <property type="match status" value="1"/>
</dbReference>
<dbReference type="InterPro" id="IPR052550">
    <property type="entry name" value="Pyrimidine_5'-ntase_YjjG"/>
</dbReference>
<evidence type="ECO:0000313" key="1">
    <source>
        <dbReference type="EMBL" id="QIA07298.1"/>
    </source>
</evidence>
<dbReference type="Pfam" id="PF00702">
    <property type="entry name" value="Hydrolase"/>
    <property type="match status" value="1"/>
</dbReference>
<dbReference type="InterPro" id="IPR006439">
    <property type="entry name" value="HAD-SF_hydro_IA"/>
</dbReference>
<dbReference type="EMBL" id="CP048409">
    <property type="protein sequence ID" value="QIA07298.1"/>
    <property type="molecule type" value="Genomic_DNA"/>
</dbReference>
<dbReference type="InterPro" id="IPR011951">
    <property type="entry name" value="HAD-SF_hydro_IA_YjjG/PynA"/>
</dbReference>
<dbReference type="PRINTS" id="PR00413">
    <property type="entry name" value="HADHALOGNASE"/>
</dbReference>
<dbReference type="InterPro" id="IPR023214">
    <property type="entry name" value="HAD_sf"/>
</dbReference>
<dbReference type="Gene3D" id="1.10.150.240">
    <property type="entry name" value="Putative phosphatase, domain 2"/>
    <property type="match status" value="1"/>
</dbReference>
<dbReference type="PANTHER" id="PTHR47478:SF1">
    <property type="entry name" value="PYRIMIDINE 5'-NUCLEOTIDASE YJJG"/>
    <property type="match status" value="1"/>
</dbReference>
<dbReference type="Proteomes" id="UP000474630">
    <property type="component" value="Chromosome"/>
</dbReference>
<dbReference type="NCBIfam" id="TIGR01549">
    <property type="entry name" value="HAD-SF-IA-v1"/>
    <property type="match status" value="1"/>
</dbReference>
<dbReference type="InterPro" id="IPR036412">
    <property type="entry name" value="HAD-like_sf"/>
</dbReference>
<organism evidence="1 2">
    <name type="scientific">Draconibacterium halophilum</name>
    <dbReference type="NCBI Taxonomy" id="2706887"/>
    <lineage>
        <taxon>Bacteria</taxon>
        <taxon>Pseudomonadati</taxon>
        <taxon>Bacteroidota</taxon>
        <taxon>Bacteroidia</taxon>
        <taxon>Marinilabiliales</taxon>
        <taxon>Prolixibacteraceae</taxon>
        <taxon>Draconibacterium</taxon>
    </lineage>
</organism>
<dbReference type="InterPro" id="IPR023198">
    <property type="entry name" value="PGP-like_dom2"/>
</dbReference>
<reference evidence="1 2" key="1">
    <citation type="submission" date="2020-02" db="EMBL/GenBank/DDBJ databases">
        <title>Genome sequencing for Draconibacterium sp. strain M1.</title>
        <authorList>
            <person name="Park S.-J."/>
        </authorList>
    </citation>
    <scope>NUCLEOTIDE SEQUENCE [LARGE SCALE GENOMIC DNA]</scope>
    <source>
        <strain evidence="1 2">M1</strain>
    </source>
</reference>
<dbReference type="Gene3D" id="3.40.50.1000">
    <property type="entry name" value="HAD superfamily/HAD-like"/>
    <property type="match status" value="1"/>
</dbReference>
<evidence type="ECO:0000313" key="2">
    <source>
        <dbReference type="Proteomes" id="UP000474630"/>
    </source>
</evidence>
<protein>
    <submittedName>
        <fullName evidence="1">Noncanonical pyrimidine nucleotidase, YjjG family</fullName>
    </submittedName>
</protein>
<name>A0A6C0R9T8_9BACT</name>
<dbReference type="KEGG" id="drc:G0Q07_05970"/>
<dbReference type="NCBIfam" id="TIGR02254">
    <property type="entry name" value="YjjG_YfnB"/>
    <property type="match status" value="1"/>
</dbReference>
<dbReference type="RefSeq" id="WP_163345225.1">
    <property type="nucleotide sequence ID" value="NZ_CP048409.1"/>
</dbReference>
<dbReference type="PANTHER" id="PTHR47478">
    <property type="match status" value="1"/>
</dbReference>
<keyword evidence="2" id="KW-1185">Reference proteome</keyword>
<dbReference type="AlphaFoldDB" id="A0A6C0R9T8"/>
<dbReference type="SFLD" id="SFLDS00003">
    <property type="entry name" value="Haloacid_Dehalogenase"/>
    <property type="match status" value="1"/>
</dbReference>
<proteinExistence type="predicted"/>
<sequence length="234" mass="27297">MKKKYTHIFFDLDNTLWDFKTNSKLAMELTFSHFNLELKGVVFEHFFDVYTEHNAKLWAAYRMKEIAKKDLTRQRFLLTLKAFKLNGVDPDKMNTFYLNEMPKQKMLMPGAIELLDFLKKKKVKLFIITNGFKEVQHRKMQRSGLAPYFDKVFISEEVKCPKPGKQIFEHAIKSANAKKTNSLMVGDDWDSDIRGALNFGIDAVYYNPLKQPVDIIIGGVKIINSLSELRLECR</sequence>
<gene>
    <name evidence="1" type="ORF">G0Q07_05970</name>
</gene>
<dbReference type="SUPFAM" id="SSF56784">
    <property type="entry name" value="HAD-like"/>
    <property type="match status" value="1"/>
</dbReference>
<accession>A0A6C0R9T8</accession>
<dbReference type="GO" id="GO:0008253">
    <property type="term" value="F:5'-nucleotidase activity"/>
    <property type="evidence" value="ECO:0007669"/>
    <property type="project" value="InterPro"/>
</dbReference>